<keyword evidence="2" id="KW-1185">Reference proteome</keyword>
<gene>
    <name evidence="1" type="ORF">KQX54_009056</name>
</gene>
<evidence type="ECO:0000313" key="1">
    <source>
        <dbReference type="EMBL" id="KAH0546387.1"/>
    </source>
</evidence>
<organism evidence="1 2">
    <name type="scientific">Cotesia glomerata</name>
    <name type="common">Lepidopteran parasitic wasp</name>
    <name type="synonym">Apanteles glomeratus</name>
    <dbReference type="NCBI Taxonomy" id="32391"/>
    <lineage>
        <taxon>Eukaryota</taxon>
        <taxon>Metazoa</taxon>
        <taxon>Ecdysozoa</taxon>
        <taxon>Arthropoda</taxon>
        <taxon>Hexapoda</taxon>
        <taxon>Insecta</taxon>
        <taxon>Pterygota</taxon>
        <taxon>Neoptera</taxon>
        <taxon>Endopterygota</taxon>
        <taxon>Hymenoptera</taxon>
        <taxon>Apocrita</taxon>
        <taxon>Ichneumonoidea</taxon>
        <taxon>Braconidae</taxon>
        <taxon>Microgastrinae</taxon>
        <taxon>Cotesia</taxon>
    </lineage>
</organism>
<evidence type="ECO:0000313" key="2">
    <source>
        <dbReference type="Proteomes" id="UP000826195"/>
    </source>
</evidence>
<dbReference type="AlphaFoldDB" id="A0AAV7HQH1"/>
<comment type="caution">
    <text evidence="1">The sequence shown here is derived from an EMBL/GenBank/DDBJ whole genome shotgun (WGS) entry which is preliminary data.</text>
</comment>
<reference evidence="1 2" key="1">
    <citation type="journal article" date="2021" name="J. Hered.">
        <title>A chromosome-level genome assembly of the parasitoid wasp, Cotesia glomerata (Hymenoptera: Braconidae).</title>
        <authorList>
            <person name="Pinto B.J."/>
            <person name="Weis J.J."/>
            <person name="Gamble T."/>
            <person name="Ode P.J."/>
            <person name="Paul R."/>
            <person name="Zaspel J.M."/>
        </authorList>
    </citation>
    <scope>NUCLEOTIDE SEQUENCE [LARGE SCALE GENOMIC DNA]</scope>
    <source>
        <strain evidence="1">CgM1</strain>
    </source>
</reference>
<name>A0AAV7HQH1_COTGL</name>
<proteinExistence type="predicted"/>
<protein>
    <submittedName>
        <fullName evidence="1">Uncharacterized protein</fullName>
    </submittedName>
</protein>
<dbReference type="EMBL" id="JAHXZJ010002237">
    <property type="protein sequence ID" value="KAH0546387.1"/>
    <property type="molecule type" value="Genomic_DNA"/>
</dbReference>
<dbReference type="Proteomes" id="UP000826195">
    <property type="component" value="Unassembled WGS sequence"/>
</dbReference>
<sequence>MPMRGFTNHAAQPNHVFNNSHWSGLVLLILFKKFKHNLLNCSRNIRPNNRLIYNEKKNFLAVKKFGFAADEDFSCRNCCHWKIYKLFKFLRKCFRYKMTESD</sequence>
<accession>A0AAV7HQH1</accession>